<proteinExistence type="predicted"/>
<dbReference type="EMBL" id="MDGK01000017">
    <property type="protein sequence ID" value="OIN10773.1"/>
    <property type="molecule type" value="Genomic_DNA"/>
</dbReference>
<gene>
    <name evidence="1" type="ORF">BFN10_08765</name>
</gene>
<reference evidence="1 2" key="1">
    <citation type="submission" date="2016-08" db="EMBL/GenBank/DDBJ databases">
        <title>Draft genome sequence of the type strain of Pseudomonas extremorientalis LMG 19695T isolated from drinking water reservoir.</title>
        <authorList>
            <person name="Tambong J.T."/>
        </authorList>
    </citation>
    <scope>NUCLEOTIDE SEQUENCE [LARGE SCALE GENOMIC DNA]</scope>
    <source>
        <strain evidence="1 2">LMG 19695</strain>
    </source>
</reference>
<protein>
    <submittedName>
        <fullName evidence="1">Uncharacterized protein</fullName>
    </submittedName>
</protein>
<comment type="caution">
    <text evidence="1">The sequence shown here is derived from an EMBL/GenBank/DDBJ whole genome shotgun (WGS) entry which is preliminary data.</text>
</comment>
<dbReference type="AlphaFoldDB" id="A0A1S2TMZ8"/>
<name>A0A1S2TMZ8_9PSED</name>
<organism evidence="1 2">
    <name type="scientific">Pseudomonas extremorientalis</name>
    <dbReference type="NCBI Taxonomy" id="169669"/>
    <lineage>
        <taxon>Bacteria</taxon>
        <taxon>Pseudomonadati</taxon>
        <taxon>Pseudomonadota</taxon>
        <taxon>Gammaproteobacteria</taxon>
        <taxon>Pseudomonadales</taxon>
        <taxon>Pseudomonadaceae</taxon>
        <taxon>Pseudomonas</taxon>
    </lineage>
</organism>
<sequence length="81" mass="9385">MDMFDLESFGLVRCCQRTLGVQESQQQRNAMSSCRLVRPGLFIRQQSFRYARWDVARLLFTLILRGLISAVRSTFSKALPL</sequence>
<evidence type="ECO:0000313" key="2">
    <source>
        <dbReference type="Proteomes" id="UP000181686"/>
    </source>
</evidence>
<dbReference type="Proteomes" id="UP000181686">
    <property type="component" value="Unassembled WGS sequence"/>
</dbReference>
<accession>A0A1S2TMZ8</accession>
<evidence type="ECO:0000313" key="1">
    <source>
        <dbReference type="EMBL" id="OIN10773.1"/>
    </source>
</evidence>